<evidence type="ECO:0000313" key="3">
    <source>
        <dbReference type="Proteomes" id="UP000031807"/>
    </source>
</evidence>
<keyword evidence="1" id="KW-0472">Membrane</keyword>
<sequence>MEIINAWPFYLGVVLMVLGFGVAVLCIVGTNKATRSETFEKLRAVSLAGITFVLVGACFVIYSSVRSQLL</sequence>
<dbReference type="KEGG" id="vg:26626731"/>
<gene>
    <name evidence="2" type="ORF">pPM01_004</name>
</gene>
<feature type="transmembrane region" description="Helical" evidence="1">
    <location>
        <begin position="42"/>
        <end position="65"/>
    </location>
</feature>
<proteinExistence type="predicted"/>
<dbReference type="GeneID" id="26626731"/>
<organism evidence="2 3">
    <name type="scientific">Proteus phage pPM_01</name>
    <dbReference type="NCBI Taxonomy" id="1567485"/>
    <lineage>
        <taxon>Viruses</taxon>
        <taxon>Duplodnaviria</taxon>
        <taxon>Heunggongvirae</taxon>
        <taxon>Uroviricota</taxon>
        <taxon>Caudoviricetes</taxon>
        <taxon>Casjensviridae</taxon>
        <taxon>Lavrentievavirus</taxon>
        <taxon>Lavrentievavirus pPM01</taxon>
    </lineage>
</organism>
<name>A0A0B4SKM9_9CAUD</name>
<accession>A0A0B4SKM9</accession>
<evidence type="ECO:0000313" key="2">
    <source>
        <dbReference type="EMBL" id="AJA41252.1"/>
    </source>
</evidence>
<evidence type="ECO:0000256" key="1">
    <source>
        <dbReference type="SAM" id="Phobius"/>
    </source>
</evidence>
<reference evidence="2 3" key="1">
    <citation type="submission" date="2014-10" db="EMBL/GenBank/DDBJ databases">
        <title>Characterization of phage pPM_01 specific to Proteus mirabilis.</title>
        <authorList>
            <person name="Wirjon I.A."/>
            <person name="Mat Arip Y."/>
        </authorList>
    </citation>
    <scope>NUCLEOTIDE SEQUENCE [LARGE SCALE GENOMIC DNA]</scope>
</reference>
<keyword evidence="1" id="KW-1133">Transmembrane helix</keyword>
<dbReference type="RefSeq" id="YP_009199617.1">
    <property type="nucleotide sequence ID" value="NC_028812.1"/>
</dbReference>
<protein>
    <submittedName>
        <fullName evidence="2">Uncharacterized protein</fullName>
    </submittedName>
</protein>
<keyword evidence="3" id="KW-1185">Reference proteome</keyword>
<keyword evidence="1" id="KW-0812">Transmembrane</keyword>
<dbReference type="Proteomes" id="UP000031807">
    <property type="component" value="Segment"/>
</dbReference>
<feature type="transmembrane region" description="Helical" evidence="1">
    <location>
        <begin position="6"/>
        <end position="30"/>
    </location>
</feature>
<dbReference type="EMBL" id="KP063118">
    <property type="protein sequence ID" value="AJA41252.1"/>
    <property type="molecule type" value="Genomic_DNA"/>
</dbReference>